<dbReference type="AlphaFoldDB" id="A0A085W8C6"/>
<accession>A0A085W8C6</accession>
<gene>
    <name evidence="2" type="ORF">DB31_2351</name>
</gene>
<organism evidence="2 3">
    <name type="scientific">Hyalangium minutum</name>
    <dbReference type="NCBI Taxonomy" id="394096"/>
    <lineage>
        <taxon>Bacteria</taxon>
        <taxon>Pseudomonadati</taxon>
        <taxon>Myxococcota</taxon>
        <taxon>Myxococcia</taxon>
        <taxon>Myxococcales</taxon>
        <taxon>Cystobacterineae</taxon>
        <taxon>Archangiaceae</taxon>
        <taxon>Hyalangium</taxon>
    </lineage>
</organism>
<keyword evidence="3" id="KW-1185">Reference proteome</keyword>
<sequence>MPMAELKVHSRKESLPKELLYPLKAGELAAAFQPKITRDAHLDLSFHRTQAYWKEQRDRIQEEGRYTLARCTYYTRGLHLRSWGHAPWAHEERPQVITANVLAIPRAVLPKGSSIHAAASSLVCEAVAVLVPRGLPRLTQRGQMEDDAWHFELELDSSVHLLRAKLQPWTGGSFGLQTVECPLTPEVDPQSHPQTDVSDSDQDPT</sequence>
<evidence type="ECO:0000256" key="1">
    <source>
        <dbReference type="SAM" id="MobiDB-lite"/>
    </source>
</evidence>
<dbReference type="Proteomes" id="UP000028725">
    <property type="component" value="Unassembled WGS sequence"/>
</dbReference>
<evidence type="ECO:0000313" key="3">
    <source>
        <dbReference type="Proteomes" id="UP000028725"/>
    </source>
</evidence>
<protein>
    <submittedName>
        <fullName evidence="2">Uncharacterized protein</fullName>
    </submittedName>
</protein>
<reference evidence="2 3" key="1">
    <citation type="submission" date="2014-04" db="EMBL/GenBank/DDBJ databases">
        <title>Genome assembly of Hyalangium minutum DSM 14724.</title>
        <authorList>
            <person name="Sharma G."/>
            <person name="Subramanian S."/>
        </authorList>
    </citation>
    <scope>NUCLEOTIDE SEQUENCE [LARGE SCALE GENOMIC DNA]</scope>
    <source>
        <strain evidence="2 3">DSM 14724</strain>
    </source>
</reference>
<name>A0A085W8C6_9BACT</name>
<dbReference type="EMBL" id="JMCB01000015">
    <property type="protein sequence ID" value="KFE63939.1"/>
    <property type="molecule type" value="Genomic_DNA"/>
</dbReference>
<evidence type="ECO:0000313" key="2">
    <source>
        <dbReference type="EMBL" id="KFE63939.1"/>
    </source>
</evidence>
<feature type="region of interest" description="Disordered" evidence="1">
    <location>
        <begin position="183"/>
        <end position="205"/>
    </location>
</feature>
<comment type="caution">
    <text evidence="2">The sequence shown here is derived from an EMBL/GenBank/DDBJ whole genome shotgun (WGS) entry which is preliminary data.</text>
</comment>
<dbReference type="STRING" id="394096.DB31_2351"/>
<proteinExistence type="predicted"/>